<keyword evidence="1" id="KW-0812">Transmembrane</keyword>
<accession>A0A120GNL0</accession>
<dbReference type="Pfam" id="PF18917">
    <property type="entry name" value="LiaI-LiaF-like_TM1"/>
    <property type="match status" value="1"/>
</dbReference>
<evidence type="ECO:0000313" key="4">
    <source>
        <dbReference type="Proteomes" id="UP000064189"/>
    </source>
</evidence>
<protein>
    <recommendedName>
        <fullName evidence="2">LiaI-LiaF-like transmembrane region domain-containing protein</fullName>
    </recommendedName>
</protein>
<dbReference type="AlphaFoldDB" id="A0A120GNL0"/>
<feature type="transmembrane region" description="Helical" evidence="1">
    <location>
        <begin position="58"/>
        <end position="74"/>
    </location>
</feature>
<feature type="domain" description="LiaI-LiaF-like transmembrane region" evidence="2">
    <location>
        <begin position="6"/>
        <end position="47"/>
    </location>
</feature>
<sequence>MKTQRIFPGIVLIGFGLYFFLEHSHIEIFPGFYSWPTLLCIVGAAFLIQAYSGNEYESILPGVILLGFGAHFHIVKNLEIWPDNIGIFILIISLGFILRARKTNNGMFHGLILLIISILFLFYDKITTSFGLVETSTANIERFWPFALMAIGIYFLVRKK</sequence>
<feature type="transmembrane region" description="Helical" evidence="1">
    <location>
        <begin position="7"/>
        <end position="26"/>
    </location>
</feature>
<dbReference type="RefSeq" id="WP_061143499.1">
    <property type="nucleotide sequence ID" value="NZ_LNNH01000038.1"/>
</dbReference>
<evidence type="ECO:0000259" key="2">
    <source>
        <dbReference type="Pfam" id="PF18917"/>
    </source>
</evidence>
<proteinExistence type="predicted"/>
<dbReference type="Proteomes" id="UP000064189">
    <property type="component" value="Unassembled WGS sequence"/>
</dbReference>
<organism evidence="3 4">
    <name type="scientific">Peribacillus simplex</name>
    <dbReference type="NCBI Taxonomy" id="1478"/>
    <lineage>
        <taxon>Bacteria</taxon>
        <taxon>Bacillati</taxon>
        <taxon>Bacillota</taxon>
        <taxon>Bacilli</taxon>
        <taxon>Bacillales</taxon>
        <taxon>Bacillaceae</taxon>
        <taxon>Peribacillus</taxon>
    </lineage>
</organism>
<feature type="transmembrane region" description="Helical" evidence="1">
    <location>
        <begin position="32"/>
        <end position="51"/>
    </location>
</feature>
<keyword evidence="1" id="KW-1133">Transmembrane helix</keyword>
<dbReference type="InterPro" id="IPR043726">
    <property type="entry name" value="LiaI-LiaF-like_TM1"/>
</dbReference>
<keyword evidence="4" id="KW-1185">Reference proteome</keyword>
<reference evidence="3 4" key="1">
    <citation type="submission" date="2015-11" db="EMBL/GenBank/DDBJ databases">
        <title>Genome Sequence of Bacillus simplex strain VanAntwerpen2.</title>
        <authorList>
            <person name="Couger M.B."/>
        </authorList>
    </citation>
    <scope>NUCLEOTIDE SEQUENCE [LARGE SCALE GENOMIC DNA]</scope>
    <source>
        <strain evidence="3 4">VanAntwerpen02</strain>
    </source>
</reference>
<feature type="transmembrane region" description="Helical" evidence="1">
    <location>
        <begin position="105"/>
        <end position="123"/>
    </location>
</feature>
<feature type="transmembrane region" description="Helical" evidence="1">
    <location>
        <begin position="80"/>
        <end position="98"/>
    </location>
</feature>
<name>A0A120GNL0_9BACI</name>
<keyword evidence="1" id="KW-0472">Membrane</keyword>
<dbReference type="EMBL" id="LNNH01000038">
    <property type="protein sequence ID" value="KWW15922.1"/>
    <property type="molecule type" value="Genomic_DNA"/>
</dbReference>
<gene>
    <name evidence="3" type="ORF">AS888_07720</name>
</gene>
<comment type="caution">
    <text evidence="3">The sequence shown here is derived from an EMBL/GenBank/DDBJ whole genome shotgun (WGS) entry which is preliminary data.</text>
</comment>
<feature type="transmembrane region" description="Helical" evidence="1">
    <location>
        <begin position="143"/>
        <end position="158"/>
    </location>
</feature>
<evidence type="ECO:0000313" key="3">
    <source>
        <dbReference type="EMBL" id="KWW15922.1"/>
    </source>
</evidence>
<evidence type="ECO:0000256" key="1">
    <source>
        <dbReference type="SAM" id="Phobius"/>
    </source>
</evidence>